<feature type="domain" description="SSD" evidence="7">
    <location>
        <begin position="308"/>
        <end position="427"/>
    </location>
</feature>
<feature type="transmembrane region" description="Helical" evidence="6">
    <location>
        <begin position="797"/>
        <end position="821"/>
    </location>
</feature>
<feature type="transmembrane region" description="Helical" evidence="6">
    <location>
        <begin position="328"/>
        <end position="346"/>
    </location>
</feature>
<keyword evidence="5 6" id="KW-0472">Membrane</keyword>
<feature type="transmembrane region" description="Helical" evidence="6">
    <location>
        <begin position="402"/>
        <end position="425"/>
    </location>
</feature>
<feature type="transmembrane region" description="Helical" evidence="6">
    <location>
        <begin position="377"/>
        <end position="396"/>
    </location>
</feature>
<gene>
    <name evidence="8" type="ORF">ENY07_09725</name>
</gene>
<dbReference type="PROSITE" id="PS50156">
    <property type="entry name" value="SSD"/>
    <property type="match status" value="1"/>
</dbReference>
<evidence type="ECO:0000313" key="8">
    <source>
        <dbReference type="EMBL" id="HGC43479.1"/>
    </source>
</evidence>
<proteinExistence type="predicted"/>
<accession>A0A8J4HAW1</accession>
<dbReference type="InterPro" id="IPR004869">
    <property type="entry name" value="MMPL_dom"/>
</dbReference>
<dbReference type="InterPro" id="IPR017841">
    <property type="entry name" value="Hopanoid_biosynth_HpnN"/>
</dbReference>
<evidence type="ECO:0000256" key="2">
    <source>
        <dbReference type="ARBA" id="ARBA00022475"/>
    </source>
</evidence>
<feature type="transmembrane region" description="Helical" evidence="6">
    <location>
        <begin position="272"/>
        <end position="293"/>
    </location>
</feature>
<protein>
    <submittedName>
        <fullName evidence="8">RND transporter</fullName>
    </submittedName>
</protein>
<evidence type="ECO:0000259" key="7">
    <source>
        <dbReference type="PROSITE" id="PS50156"/>
    </source>
</evidence>
<dbReference type="PANTHER" id="PTHR33406">
    <property type="entry name" value="MEMBRANE PROTEIN MJ1562-RELATED"/>
    <property type="match status" value="1"/>
</dbReference>
<evidence type="ECO:0000256" key="1">
    <source>
        <dbReference type="ARBA" id="ARBA00004651"/>
    </source>
</evidence>
<evidence type="ECO:0000256" key="6">
    <source>
        <dbReference type="SAM" id="Phobius"/>
    </source>
</evidence>
<keyword evidence="2" id="KW-1003">Cell membrane</keyword>
<keyword evidence="3 6" id="KW-0812">Transmembrane</keyword>
<comment type="subcellular location">
    <subcellularLocation>
        <location evidence="1">Cell membrane</location>
        <topology evidence="1">Multi-pass membrane protein</topology>
    </subcellularLocation>
</comment>
<feature type="transmembrane region" description="Helical" evidence="6">
    <location>
        <begin position="739"/>
        <end position="759"/>
    </location>
</feature>
<dbReference type="Pfam" id="PF03176">
    <property type="entry name" value="MMPL"/>
    <property type="match status" value="2"/>
</dbReference>
<organism evidence="8">
    <name type="scientific">Acidicaldus sp</name>
    <dbReference type="NCBI Taxonomy" id="1872105"/>
    <lineage>
        <taxon>Bacteria</taxon>
        <taxon>Pseudomonadati</taxon>
        <taxon>Pseudomonadota</taxon>
        <taxon>Alphaproteobacteria</taxon>
        <taxon>Acetobacterales</taxon>
        <taxon>Acetobacteraceae</taxon>
        <taxon>Acidicaldus</taxon>
    </lineage>
</organism>
<evidence type="ECO:0000256" key="5">
    <source>
        <dbReference type="ARBA" id="ARBA00023136"/>
    </source>
</evidence>
<feature type="transmembrane region" description="Helical" evidence="6">
    <location>
        <begin position="711"/>
        <end position="732"/>
    </location>
</feature>
<feature type="transmembrane region" description="Helical" evidence="6">
    <location>
        <begin position="833"/>
        <end position="856"/>
    </location>
</feature>
<sequence>MLANLLAGAVGFSRRHALVVALLGLALALLAGFWAARHLGVDTDTDHMFAASLPWRQNEIALNRAFPGLSDTLVVVIDAALPEEADETARDLAAALAPDHAHFRAISRPDALPFFAREGLLFLDKPELGDLLDHIIDAQPFLGQLAADPSARGLFSALSLIGMGVAQGEADLTPYLPALESFHATLAASAAGPPPPLSWQRLIGGGKLAELAPRYRFVLIQPVLDHAALAPGAAASAAVRDAAAKLEFVRRGVAHVRLTGSVALDDEEFASLAQGMALDTIASLALITLWLVLAVKSPRLILPILATLGLGLILTTGFAALAVGTLNLVSLAFAILFIGIAVDFAIQFSVRYREARHTLAAPDAALEATARAAGGQILIAALATAAGFYAFVPTAFAGVAELGLIAGSGMIIAFFCTILFLPALLTLFRPPGEEREVGFALGDVLEARLVRHRVPLLVGFAALALLGLILVPRLAFDSDPLHTKDPRGEAMRTLHDLMDDPLTNPYSIDILTPNADAADQLAARLRALPMVADALTLDSFVPADQKEKLSLISDAASVLAATLAPRESAPVTPEQIRLAIAAARHALAPALAKLPPDHPLARIDADLGTLQNAPDATLLAMNVALTRFLPEELTRLRTALSATPVTRADLPPAITRDWLAADGQVRVQALARPEARSSAGLHAFVAVARGIAPDAGGTAVVVVEAAHTILAAFRGAAISAFAAIALILLVALRRPRDAALVLAPLLLSALLTVIGLQLAGIALNFANIIALPLLQGVGVSFNIYFVMNWRAGARRFLGTATARAVVFSALTTGTAFGSLALSHHPGTASLGALLLLSLFCTLVATLIFVPLLLVVIRN</sequence>
<feature type="transmembrane region" description="Helical" evidence="6">
    <location>
        <begin position="456"/>
        <end position="476"/>
    </location>
</feature>
<dbReference type="EMBL" id="DTQM01000188">
    <property type="protein sequence ID" value="HGC43479.1"/>
    <property type="molecule type" value="Genomic_DNA"/>
</dbReference>
<dbReference type="Gene3D" id="1.20.1640.10">
    <property type="entry name" value="Multidrug efflux transporter AcrB transmembrane domain"/>
    <property type="match status" value="2"/>
</dbReference>
<dbReference type="PANTHER" id="PTHR33406:SF13">
    <property type="entry name" value="MEMBRANE PROTEIN YDFJ"/>
    <property type="match status" value="1"/>
</dbReference>
<dbReference type="InterPro" id="IPR050545">
    <property type="entry name" value="Mycobact_MmpL"/>
</dbReference>
<dbReference type="GO" id="GO:0005886">
    <property type="term" value="C:plasma membrane"/>
    <property type="evidence" value="ECO:0007669"/>
    <property type="project" value="UniProtKB-SubCell"/>
</dbReference>
<reference evidence="8" key="1">
    <citation type="journal article" date="2020" name="mSystems">
        <title>Genome- and Community-Level Interaction Insights into Carbon Utilization and Element Cycling Functions of Hydrothermarchaeota in Hydrothermal Sediment.</title>
        <authorList>
            <person name="Zhou Z."/>
            <person name="Liu Y."/>
            <person name="Xu W."/>
            <person name="Pan J."/>
            <person name="Luo Z.H."/>
            <person name="Li M."/>
        </authorList>
    </citation>
    <scope>NUCLEOTIDE SEQUENCE</scope>
    <source>
        <strain evidence="8">SpSt-997</strain>
    </source>
</reference>
<feature type="transmembrane region" description="Helical" evidence="6">
    <location>
        <begin position="300"/>
        <end position="322"/>
    </location>
</feature>
<evidence type="ECO:0000256" key="4">
    <source>
        <dbReference type="ARBA" id="ARBA00022989"/>
    </source>
</evidence>
<dbReference type="AlphaFoldDB" id="A0A8J4HAW1"/>
<comment type="caution">
    <text evidence="8">The sequence shown here is derived from an EMBL/GenBank/DDBJ whole genome shotgun (WGS) entry which is preliminary data.</text>
</comment>
<dbReference type="NCBIfam" id="TIGR03480">
    <property type="entry name" value="HpnN"/>
    <property type="match status" value="1"/>
</dbReference>
<keyword evidence="4 6" id="KW-1133">Transmembrane helix</keyword>
<feature type="transmembrane region" description="Helical" evidence="6">
    <location>
        <begin position="765"/>
        <end position="785"/>
    </location>
</feature>
<dbReference type="SUPFAM" id="SSF82866">
    <property type="entry name" value="Multidrug efflux transporter AcrB transmembrane domain"/>
    <property type="match status" value="2"/>
</dbReference>
<dbReference type="InterPro" id="IPR000731">
    <property type="entry name" value="SSD"/>
</dbReference>
<name>A0A8J4HAW1_9PROT</name>
<evidence type="ECO:0000256" key="3">
    <source>
        <dbReference type="ARBA" id="ARBA00022692"/>
    </source>
</evidence>